<dbReference type="EMBL" id="JAEKPD010000002">
    <property type="protein sequence ID" value="MBJ3761781.1"/>
    <property type="molecule type" value="Genomic_DNA"/>
</dbReference>
<accession>A0A934I9Z2</accession>
<dbReference type="RefSeq" id="WP_198914957.1">
    <property type="nucleotide sequence ID" value="NZ_JAEKPD010000002.1"/>
</dbReference>
<comment type="caution">
    <text evidence="1">The sequence shown here is derived from an EMBL/GenBank/DDBJ whole genome shotgun (WGS) entry which is preliminary data.</text>
</comment>
<dbReference type="Proteomes" id="UP000642488">
    <property type="component" value="Unassembled WGS sequence"/>
</dbReference>
<gene>
    <name evidence="1" type="ORF">ILP92_03335</name>
</gene>
<reference evidence="1" key="1">
    <citation type="submission" date="2020-12" db="EMBL/GenBank/DDBJ databases">
        <title>Bacterial taxonomy.</title>
        <authorList>
            <person name="Pan X."/>
        </authorList>
    </citation>
    <scope>NUCLEOTIDE SEQUENCE</scope>
    <source>
        <strain evidence="1">KCTC 52957</strain>
    </source>
</reference>
<dbReference type="AlphaFoldDB" id="A0A934I9Z2"/>
<name>A0A934I9Z2_9RHOB</name>
<evidence type="ECO:0000313" key="2">
    <source>
        <dbReference type="Proteomes" id="UP000642488"/>
    </source>
</evidence>
<keyword evidence="2" id="KW-1185">Reference proteome</keyword>
<sequence>MPTSTENGKEVPVCGLIAAVAWQPWQDVQSVIEPAGSEEPGLTPTKRLGAT</sequence>
<organism evidence="1 2">
    <name type="scientific">Palleronia pontilimi</name>
    <dbReference type="NCBI Taxonomy" id="1964209"/>
    <lineage>
        <taxon>Bacteria</taxon>
        <taxon>Pseudomonadati</taxon>
        <taxon>Pseudomonadota</taxon>
        <taxon>Alphaproteobacteria</taxon>
        <taxon>Rhodobacterales</taxon>
        <taxon>Roseobacteraceae</taxon>
        <taxon>Palleronia</taxon>
    </lineage>
</organism>
<protein>
    <submittedName>
        <fullName evidence="1">Uncharacterized protein</fullName>
    </submittedName>
</protein>
<proteinExistence type="predicted"/>
<evidence type="ECO:0000313" key="1">
    <source>
        <dbReference type="EMBL" id="MBJ3761781.1"/>
    </source>
</evidence>